<feature type="domain" description="NTF2 fold" evidence="2">
    <location>
        <begin position="45"/>
        <end position="110"/>
    </location>
</feature>
<feature type="signal peptide" evidence="1">
    <location>
        <begin position="1"/>
        <end position="19"/>
    </location>
</feature>
<evidence type="ECO:0000313" key="3">
    <source>
        <dbReference type="EMBL" id="GHE72309.1"/>
    </source>
</evidence>
<evidence type="ECO:0000259" key="2">
    <source>
        <dbReference type="Pfam" id="PF15631"/>
    </source>
</evidence>
<keyword evidence="4" id="KW-1185">Reference proteome</keyword>
<dbReference type="RefSeq" id="WP_189631172.1">
    <property type="nucleotide sequence ID" value="NZ_BNAG01000004.1"/>
</dbReference>
<organism evidence="3 4">
    <name type="scientific">Roseivirga thermotolerans</name>
    <dbReference type="NCBI Taxonomy" id="1758176"/>
    <lineage>
        <taxon>Bacteria</taxon>
        <taxon>Pseudomonadati</taxon>
        <taxon>Bacteroidota</taxon>
        <taxon>Cytophagia</taxon>
        <taxon>Cytophagales</taxon>
        <taxon>Roseivirgaceae</taxon>
        <taxon>Roseivirga</taxon>
    </lineage>
</organism>
<comment type="caution">
    <text evidence="3">The sequence shown here is derived from an EMBL/GenBank/DDBJ whole genome shotgun (WGS) entry which is preliminary data.</text>
</comment>
<name>A0ABQ3I7Z6_9BACT</name>
<evidence type="ECO:0000256" key="1">
    <source>
        <dbReference type="SAM" id="SignalP"/>
    </source>
</evidence>
<accession>A0ABQ3I7Z6</accession>
<keyword evidence="1" id="KW-0732">Signal</keyword>
<evidence type="ECO:0000313" key="4">
    <source>
        <dbReference type="Proteomes" id="UP000658258"/>
    </source>
</evidence>
<proteinExistence type="predicted"/>
<gene>
    <name evidence="3" type="ORF">GCM10011340_30730</name>
</gene>
<dbReference type="EMBL" id="BNAG01000004">
    <property type="protein sequence ID" value="GHE72309.1"/>
    <property type="molecule type" value="Genomic_DNA"/>
</dbReference>
<reference evidence="4" key="1">
    <citation type="journal article" date="2019" name="Int. J. Syst. Evol. Microbiol.">
        <title>The Global Catalogue of Microorganisms (GCM) 10K type strain sequencing project: providing services to taxonomists for standard genome sequencing and annotation.</title>
        <authorList>
            <consortium name="The Broad Institute Genomics Platform"/>
            <consortium name="The Broad Institute Genome Sequencing Center for Infectious Disease"/>
            <person name="Wu L."/>
            <person name="Ma J."/>
        </authorList>
    </citation>
    <scope>NUCLEOTIDE SEQUENCE [LARGE SCALE GENOMIC DNA]</scope>
    <source>
        <strain evidence="4">CGMCC 1.15111</strain>
    </source>
</reference>
<protein>
    <recommendedName>
        <fullName evidence="2">NTF2 fold domain-containing protein</fullName>
    </recommendedName>
</protein>
<sequence>MKKALKFLSLGLVTSLFFALLSFSDKEDVQNGYVPKDGFVPNKETAINVALSILKPIYGESVESQLPFTATLNDDKIWVVEGTPGLEEGGVASIEIQKTDCKILKVSHGK</sequence>
<dbReference type="Pfam" id="PF15631">
    <property type="entry name" value="Imm-NTF2-2"/>
    <property type="match status" value="1"/>
</dbReference>
<dbReference type="Proteomes" id="UP000658258">
    <property type="component" value="Unassembled WGS sequence"/>
</dbReference>
<feature type="chain" id="PRO_5045511679" description="NTF2 fold domain-containing protein" evidence="1">
    <location>
        <begin position="20"/>
        <end position="110"/>
    </location>
</feature>
<dbReference type="InterPro" id="IPR028921">
    <property type="entry name" value="NTF2_fold_dom"/>
</dbReference>